<evidence type="ECO:0000313" key="7">
    <source>
        <dbReference type="EMBL" id="JAA68248.1"/>
    </source>
</evidence>
<dbReference type="Pfam" id="PF12115">
    <property type="entry name" value="Salp15"/>
    <property type="match status" value="1"/>
</dbReference>
<protein>
    <submittedName>
        <fullName evidence="7">Putative ixodes 8-cys protein</fullName>
    </submittedName>
</protein>
<feature type="signal peptide" evidence="6">
    <location>
        <begin position="1"/>
        <end position="16"/>
    </location>
</feature>
<evidence type="ECO:0000256" key="1">
    <source>
        <dbReference type="ARBA" id="ARBA00004613"/>
    </source>
</evidence>
<dbReference type="AlphaFoldDB" id="A0A0K8RBM6"/>
<dbReference type="EMBL" id="GADI01005560">
    <property type="protein sequence ID" value="JAA68248.1"/>
    <property type="molecule type" value="mRNA"/>
</dbReference>
<proteinExistence type="evidence at transcript level"/>
<name>A0A0K8RBM6_IXORI</name>
<organism evidence="7">
    <name type="scientific">Ixodes ricinus</name>
    <name type="common">Common tick</name>
    <name type="synonym">Acarus ricinus</name>
    <dbReference type="NCBI Taxonomy" id="34613"/>
    <lineage>
        <taxon>Eukaryota</taxon>
        <taxon>Metazoa</taxon>
        <taxon>Ecdysozoa</taxon>
        <taxon>Arthropoda</taxon>
        <taxon>Chelicerata</taxon>
        <taxon>Arachnida</taxon>
        <taxon>Acari</taxon>
        <taxon>Parasitiformes</taxon>
        <taxon>Ixodida</taxon>
        <taxon>Ixodoidea</taxon>
        <taxon>Ixodidae</taxon>
        <taxon>Ixodinae</taxon>
        <taxon>Ixodes</taxon>
    </lineage>
</organism>
<keyword evidence="3 6" id="KW-0732">Signal</keyword>
<evidence type="ECO:0000256" key="5">
    <source>
        <dbReference type="ARBA" id="ARBA00034321"/>
    </source>
</evidence>
<keyword evidence="2" id="KW-0964">Secreted</keyword>
<evidence type="ECO:0000256" key="3">
    <source>
        <dbReference type="ARBA" id="ARBA00022729"/>
    </source>
</evidence>
<evidence type="ECO:0000256" key="2">
    <source>
        <dbReference type="ARBA" id="ARBA00022525"/>
    </source>
</evidence>
<dbReference type="GO" id="GO:0005576">
    <property type="term" value="C:extracellular region"/>
    <property type="evidence" value="ECO:0007669"/>
    <property type="project" value="UniProtKB-SubCell"/>
</dbReference>
<sequence>MKVVCIILLFVIAAEGESTDERTAVKPPQGKKNATQIKFKYPSYIRHHQAFALKLLDICQKYTPETRRSNDKHTSSTATINDLKVDFKNCTFFCKREFGNVTLPLPKETPCGPNNQTCEKKEDCVAYIPGC</sequence>
<evidence type="ECO:0000256" key="6">
    <source>
        <dbReference type="SAM" id="SignalP"/>
    </source>
</evidence>
<accession>A0A0K8RBM6</accession>
<dbReference type="InterPro" id="IPR021971">
    <property type="entry name" value="Salp15"/>
</dbReference>
<reference evidence="7" key="1">
    <citation type="submission" date="2012-12" db="EMBL/GenBank/DDBJ databases">
        <title>Identification and characterization of a phenylalanine ammonia-lyase gene family in Isatis indigotica Fort.</title>
        <authorList>
            <person name="Liu Q."/>
            <person name="Chen J."/>
            <person name="Zhou X."/>
            <person name="Di P."/>
            <person name="Xiao Y."/>
            <person name="Xuan H."/>
            <person name="Zhang L."/>
            <person name="Chen W."/>
        </authorList>
    </citation>
    <scope>NUCLEOTIDE SEQUENCE</scope>
    <source>
        <tissue evidence="7">Salivary gland</tissue>
    </source>
</reference>
<feature type="chain" id="PRO_5005517010" evidence="6">
    <location>
        <begin position="17"/>
        <end position="131"/>
    </location>
</feature>
<keyword evidence="4" id="KW-0325">Glycoprotein</keyword>
<evidence type="ECO:0000256" key="4">
    <source>
        <dbReference type="ARBA" id="ARBA00023180"/>
    </source>
</evidence>
<comment type="similarity">
    <text evidence="5">Belongs to the salp15 family.</text>
</comment>
<comment type="subcellular location">
    <subcellularLocation>
        <location evidence="1">Secreted</location>
    </subcellularLocation>
</comment>